<dbReference type="EMBL" id="CP086239">
    <property type="protein sequence ID" value="WAG59161.1"/>
    <property type="molecule type" value="Genomic_DNA"/>
</dbReference>
<reference evidence="1" key="1">
    <citation type="submission" date="2021-11" db="EMBL/GenBank/DDBJ databases">
        <title>Clostridia strains as spoilage organisms.</title>
        <authorList>
            <person name="Wambui J."/>
            <person name="Stevens M.J.A."/>
            <person name="Stephan R."/>
        </authorList>
    </citation>
    <scope>NUCLEOTIDE SEQUENCE</scope>
    <source>
        <strain evidence="1">CF009</strain>
    </source>
</reference>
<organism evidence="1 2">
    <name type="scientific">Clostridium estertheticum</name>
    <dbReference type="NCBI Taxonomy" id="238834"/>
    <lineage>
        <taxon>Bacteria</taxon>
        <taxon>Bacillati</taxon>
        <taxon>Bacillota</taxon>
        <taxon>Clostridia</taxon>
        <taxon>Eubacteriales</taxon>
        <taxon>Clostridiaceae</taxon>
        <taxon>Clostridium</taxon>
    </lineage>
</organism>
<dbReference type="Proteomes" id="UP001164733">
    <property type="component" value="Chromosome"/>
</dbReference>
<dbReference type="AlphaFoldDB" id="A0AA47EFB2"/>
<dbReference type="RefSeq" id="WP_216123756.1">
    <property type="nucleotide sequence ID" value="NZ_CP086239.1"/>
</dbReference>
<proteinExistence type="predicted"/>
<accession>A0AA47EFB2</accession>
<evidence type="ECO:0000313" key="1">
    <source>
        <dbReference type="EMBL" id="WAG59161.1"/>
    </source>
</evidence>
<evidence type="ECO:0000313" key="2">
    <source>
        <dbReference type="Proteomes" id="UP001164733"/>
    </source>
</evidence>
<gene>
    <name evidence="1" type="ORF">LL038_16135</name>
</gene>
<name>A0AA47EFB2_9CLOT</name>
<sequence length="100" mass="12099">MIIYYPTYYLVPVAPVMFSYEDEYNARCNGFYNDELNIPYNDKYSDIHSDDYTLPQNNEYNDNHDSRYDIETSEIYNTYRTISEDLFYGVDEEYVNDNIK</sequence>
<protein>
    <submittedName>
        <fullName evidence="1">Uncharacterized protein</fullName>
    </submittedName>
</protein>